<feature type="transmembrane region" description="Helical" evidence="5">
    <location>
        <begin position="255"/>
        <end position="281"/>
    </location>
</feature>
<accession>A0ABV9YLK6</accession>
<gene>
    <name evidence="7" type="ORF">ACFPBZ_12245</name>
</gene>
<name>A0ABV9YLK6_9PSEU</name>
<evidence type="ECO:0000256" key="2">
    <source>
        <dbReference type="ARBA" id="ARBA00022692"/>
    </source>
</evidence>
<proteinExistence type="predicted"/>
<comment type="subcellular location">
    <subcellularLocation>
        <location evidence="1">Endomembrane system</location>
        <topology evidence="1">Multi-pass membrane protein</topology>
    </subcellularLocation>
</comment>
<feature type="transmembrane region" description="Helical" evidence="5">
    <location>
        <begin position="48"/>
        <end position="72"/>
    </location>
</feature>
<keyword evidence="4 5" id="KW-0472">Membrane</keyword>
<feature type="transmembrane region" description="Helical" evidence="5">
    <location>
        <begin position="21"/>
        <end position="42"/>
    </location>
</feature>
<feature type="domain" description="HTTM-like" evidence="6">
    <location>
        <begin position="17"/>
        <end position="286"/>
    </location>
</feature>
<dbReference type="EMBL" id="JBHSIV010000010">
    <property type="protein sequence ID" value="MFC5062979.1"/>
    <property type="molecule type" value="Genomic_DNA"/>
</dbReference>
<evidence type="ECO:0000256" key="5">
    <source>
        <dbReference type="SAM" id="Phobius"/>
    </source>
</evidence>
<evidence type="ECO:0000256" key="3">
    <source>
        <dbReference type="ARBA" id="ARBA00022989"/>
    </source>
</evidence>
<evidence type="ECO:0000256" key="4">
    <source>
        <dbReference type="ARBA" id="ARBA00023136"/>
    </source>
</evidence>
<feature type="transmembrane region" description="Helical" evidence="5">
    <location>
        <begin position="225"/>
        <end position="243"/>
    </location>
</feature>
<comment type="caution">
    <text evidence="7">The sequence shown here is derived from an EMBL/GenBank/DDBJ whole genome shotgun (WGS) entry which is preliminary data.</text>
</comment>
<dbReference type="Pfam" id="PF05090">
    <property type="entry name" value="HTTM"/>
    <property type="match status" value="1"/>
</dbReference>
<keyword evidence="3 5" id="KW-1133">Transmembrane helix</keyword>
<evidence type="ECO:0000256" key="1">
    <source>
        <dbReference type="ARBA" id="ARBA00004127"/>
    </source>
</evidence>
<dbReference type="InterPro" id="IPR052964">
    <property type="entry name" value="Sporulation_signal_mat"/>
</dbReference>
<keyword evidence="2 5" id="KW-0812">Transmembrane</keyword>
<reference evidence="8" key="1">
    <citation type="journal article" date="2019" name="Int. J. Syst. Evol. Microbiol.">
        <title>The Global Catalogue of Microorganisms (GCM) 10K type strain sequencing project: providing services to taxonomists for standard genome sequencing and annotation.</title>
        <authorList>
            <consortium name="The Broad Institute Genomics Platform"/>
            <consortium name="The Broad Institute Genome Sequencing Center for Infectious Disease"/>
            <person name="Wu L."/>
            <person name="Ma J."/>
        </authorList>
    </citation>
    <scope>NUCLEOTIDE SEQUENCE [LARGE SCALE GENOMIC DNA]</scope>
    <source>
        <strain evidence="8">CGMCC 4.7093</strain>
    </source>
</reference>
<dbReference type="Proteomes" id="UP001595947">
    <property type="component" value="Unassembled WGS sequence"/>
</dbReference>
<evidence type="ECO:0000313" key="7">
    <source>
        <dbReference type="EMBL" id="MFC5062979.1"/>
    </source>
</evidence>
<keyword evidence="8" id="KW-1185">Reference proteome</keyword>
<dbReference type="SMART" id="SM00752">
    <property type="entry name" value="HTTM"/>
    <property type="match status" value="1"/>
</dbReference>
<evidence type="ECO:0000313" key="8">
    <source>
        <dbReference type="Proteomes" id="UP001595947"/>
    </source>
</evidence>
<organism evidence="7 8">
    <name type="scientific">Actinomycetospora atypica</name>
    <dbReference type="NCBI Taxonomy" id="1290095"/>
    <lineage>
        <taxon>Bacteria</taxon>
        <taxon>Bacillati</taxon>
        <taxon>Actinomycetota</taxon>
        <taxon>Actinomycetes</taxon>
        <taxon>Pseudonocardiales</taxon>
        <taxon>Pseudonocardiaceae</taxon>
        <taxon>Actinomycetospora</taxon>
    </lineage>
</organism>
<protein>
    <submittedName>
        <fullName evidence="7">HTTM domain-containing protein</fullName>
    </submittedName>
</protein>
<evidence type="ECO:0000259" key="6">
    <source>
        <dbReference type="SMART" id="SM00752"/>
    </source>
</evidence>
<dbReference type="RefSeq" id="WP_378036323.1">
    <property type="nucleotide sequence ID" value="NZ_JBHSIV010000010.1"/>
</dbReference>
<sequence>MRGAAGRVRDRWNTFWFRPEPTSTIAVVRIVFGAVATLWTLSQAPDLLAFYGPTGVLATAPPLGTGSWSVLAVSDRAPVLIALWAATLLGAVGVMVGFRTRLATILLLVGVVSFERRNPEILNAGDVLLRNLAFYLLFAPAGEALSVDRRRRARDRFWEFPLAAPWALRLMQIQLSVVYFTTLWEKLQGDLWRDGSAVSYALRVHDIHRFPTPEFVTGSVVLTELLTFGTLLLEMGLAVLVWNRGLRPWVLGGGVLLHLSIGFSIMVGFFTMLMLTTYLTFVPPETARDLVLSARRRWHGRRTRRRSRSPAGGGRR</sequence>
<feature type="transmembrane region" description="Helical" evidence="5">
    <location>
        <begin position="79"/>
        <end position="98"/>
    </location>
</feature>
<dbReference type="PANTHER" id="PTHR39535:SF2">
    <property type="entry name" value="HTTM DOMAIN-CONTAINING PROTEIN"/>
    <property type="match status" value="1"/>
</dbReference>
<dbReference type="InterPro" id="IPR011020">
    <property type="entry name" value="HTTM-like"/>
</dbReference>
<dbReference type="InterPro" id="IPR053934">
    <property type="entry name" value="HTTM_dom"/>
</dbReference>
<dbReference type="PANTHER" id="PTHR39535">
    <property type="entry name" value="SPORULATION-DELAYING PROTEIN SDPB"/>
    <property type="match status" value="1"/>
</dbReference>